<name>A0A286E7W0_9ACTN</name>
<organism evidence="3 4">
    <name type="scientific">Streptomyces zhaozhouensis</name>
    <dbReference type="NCBI Taxonomy" id="1300267"/>
    <lineage>
        <taxon>Bacteria</taxon>
        <taxon>Bacillati</taxon>
        <taxon>Actinomycetota</taxon>
        <taxon>Actinomycetes</taxon>
        <taxon>Kitasatosporales</taxon>
        <taxon>Streptomycetaceae</taxon>
        <taxon>Streptomyces</taxon>
    </lineage>
</organism>
<gene>
    <name evidence="3" type="ORF">SAMN06297387_12830</name>
</gene>
<evidence type="ECO:0000313" key="4">
    <source>
        <dbReference type="Proteomes" id="UP000219072"/>
    </source>
</evidence>
<sequence>MLLYARETASVPRKLNDDFSNSLNMLHSTVMHTSKEIKEDLTRGFEAIRTSGEQHQNATETAVNSELSRMRTDLRETKNRLTNNGVELSQEVQALLETVQRELRDLSRAVRDTAPARAGAAGDPPAGQGLVEAAPAPAANGRGLGTLTGTSTEWATSSPVPAVAANDRPEAAVSVPGPRRASDETPPAPEHPNTADTPPDEPTLADAGTAEAPASEERAHTEPAPAAPPALDDLLLAVREAVREEVAALNESVAEARTQTAVLRDEVTALASREQVDGLTAGLPSPAAFTAAVEEAVAGLRAELCETRARLEDAVAANAPVPEVDQEQTQAEADHARLLREAARVSRAGLVCHRDLWDFVVGQADHHPHFRTPQQIEVDADDRVEAQLSGRSLIAVLISLWTTQNTAPGDSADWALATTLYQRINDALSELETDGTQVTITLDDRTADHAQLPALNETAASDNSVDEEDVDGEEPVDGTADEQH</sequence>
<feature type="coiled-coil region" evidence="1">
    <location>
        <begin position="64"/>
        <end position="109"/>
    </location>
</feature>
<keyword evidence="1" id="KW-0175">Coiled coil</keyword>
<feature type="compositionally biased region" description="Acidic residues" evidence="2">
    <location>
        <begin position="464"/>
        <end position="484"/>
    </location>
</feature>
<proteinExistence type="predicted"/>
<feature type="compositionally biased region" description="Low complexity" evidence="2">
    <location>
        <begin position="115"/>
        <end position="127"/>
    </location>
</feature>
<dbReference type="EMBL" id="OCNE01000028">
    <property type="protein sequence ID" value="SOD67005.1"/>
    <property type="molecule type" value="Genomic_DNA"/>
</dbReference>
<keyword evidence="4" id="KW-1185">Reference proteome</keyword>
<accession>A0A286E7W0</accession>
<dbReference type="AlphaFoldDB" id="A0A286E7W0"/>
<protein>
    <submittedName>
        <fullName evidence="3">Uncharacterized protein</fullName>
    </submittedName>
</protein>
<reference evidence="3 4" key="1">
    <citation type="submission" date="2017-09" db="EMBL/GenBank/DDBJ databases">
        <authorList>
            <person name="Ehlers B."/>
            <person name="Leendertz F.H."/>
        </authorList>
    </citation>
    <scope>NUCLEOTIDE SEQUENCE [LARGE SCALE GENOMIC DNA]</scope>
    <source>
        <strain evidence="3 4">CGMCC 4.7095</strain>
    </source>
</reference>
<feature type="region of interest" description="Disordered" evidence="2">
    <location>
        <begin position="114"/>
        <end position="228"/>
    </location>
</feature>
<dbReference type="RefSeq" id="WP_141514671.1">
    <property type="nucleotide sequence ID" value="NZ_OCNE01000028.1"/>
</dbReference>
<evidence type="ECO:0000256" key="1">
    <source>
        <dbReference type="SAM" id="Coils"/>
    </source>
</evidence>
<feature type="region of interest" description="Disordered" evidence="2">
    <location>
        <begin position="449"/>
        <end position="484"/>
    </location>
</feature>
<dbReference type="OrthoDB" id="4082200at2"/>
<evidence type="ECO:0000256" key="2">
    <source>
        <dbReference type="SAM" id="MobiDB-lite"/>
    </source>
</evidence>
<evidence type="ECO:0000313" key="3">
    <source>
        <dbReference type="EMBL" id="SOD67005.1"/>
    </source>
</evidence>
<feature type="coiled-coil region" evidence="1">
    <location>
        <begin position="239"/>
        <end position="266"/>
    </location>
</feature>
<dbReference type="Proteomes" id="UP000219072">
    <property type="component" value="Unassembled WGS sequence"/>
</dbReference>